<dbReference type="EMBL" id="LNIX01000020">
    <property type="protein sequence ID" value="OXA44052.1"/>
    <property type="molecule type" value="Genomic_DNA"/>
</dbReference>
<reference evidence="2 3" key="1">
    <citation type="submission" date="2015-12" db="EMBL/GenBank/DDBJ databases">
        <title>The genome of Folsomia candida.</title>
        <authorList>
            <person name="Faddeeva A."/>
            <person name="Derks M.F."/>
            <person name="Anvar Y."/>
            <person name="Smit S."/>
            <person name="Van Straalen N."/>
            <person name="Roelofs D."/>
        </authorList>
    </citation>
    <scope>NUCLEOTIDE SEQUENCE [LARGE SCALE GENOMIC DNA]</scope>
    <source>
        <strain evidence="2 3">VU population</strain>
        <tissue evidence="2">Whole body</tissue>
    </source>
</reference>
<evidence type="ECO:0000313" key="3">
    <source>
        <dbReference type="Proteomes" id="UP000198287"/>
    </source>
</evidence>
<accession>A0A226DES6</accession>
<proteinExistence type="predicted"/>
<sequence>MLPEWYTPFHLRESWLGSFQAVVGLTGLDLEGDSVDRRVWELLNLGTDLAPTFILNPTLPRKKPRREGLEQSTYVPEGILPVAWTDKHRSIVPAVIVVFFKDDGAVTVTKALSKLRDDCAPFGTQLLVMLIKGPGEEEVSTERASALCAAADIPPKSLYILVTSHPDRIHSSVHRLERGIRDVCTSYYAGRARRLKTNKERTTQLVLHVRYNVKLAFFFEIRRDYGSAIGHYEAAFDSLVKLGTYLQEVKVVGGVVTYRLCRIHLLKREWAEGRLKFHKMVDTFKKSGNNDNLFEVLAFLEQQYQHFGDLVKQYYGHDATSCGLDPVNYYIVAAKYAQQRAEMAKQKSQVAEQTGSPPVINVDLTWEPKYLGQRPWQMDTLGDKVPLLEHFENEVAHSDLIIKHLGLASEFCKEVGHLRTRCQLMSMMGDEFLRSGEYARAILLMAHVLREFGKERWATLLLHVARAGLRAAIALPDVAAYLNFVVILLKVDLRGLLGEKEAALLGENFDAVVENKVPRHDGREVTSFAAEFRKSDEIKSYVGVHSEPFLSAWIGFAEESVLIHRTTKVVFRLQNRHSRPVHVKSIAIQTTIPEYDNSLRLDKVLEVGANMEESLEITPRELNKVIQLQVGVVDIGKGDVSVLLHYSLIHKVPSLTLWNEEWGEEHAGLVGGALSNVVKVEGSRPMVQFRVDRDEPALVGEAHKVTFFWTNGHLTPISRVLLTFFLSTSNPQLVRLSPDPALLLLNADDSGGGSLSYSIELDTLAPSATQETTLYLRVLGETEVRLISKVKYVDSFAQTVTADFFTVVGVVAPFGVSSTVRDRQGEIIPDAALGLNQPFLLLHEITNVTKTTELRIANIRFKEGSKCVAQRVASAGVEDVTVNPGETISAFQMLQLVQLPVGGVATVGVVVQWCRNGDDDGMLLTTELAVALPRVESDTGGGLYLTGEFGEGHLKRKMTANYILLNRGTNCCDLTVSIDSTEFFMNAGPKRMSIKLNGGDHVDLSYILFPLKTGLVMAPRLVVEGTDAGQNVVVYRDHPKTVFIRRINDEGEE</sequence>
<keyword evidence="3" id="KW-1185">Reference proteome</keyword>
<evidence type="ECO:0000313" key="2">
    <source>
        <dbReference type="EMBL" id="OXA44052.1"/>
    </source>
</evidence>
<dbReference type="Proteomes" id="UP000198287">
    <property type="component" value="Unassembled WGS sequence"/>
</dbReference>
<gene>
    <name evidence="2" type="ORF">Fcan01_21126</name>
</gene>
<dbReference type="AlphaFoldDB" id="A0A226DES6"/>
<protein>
    <submittedName>
        <fullName evidence="2">Trafficking protein particle complex subunit 11</fullName>
    </submittedName>
</protein>
<name>A0A226DES6_FOLCA</name>
<dbReference type="PANTHER" id="PTHR14374:SF0">
    <property type="entry name" value="TRAFFICKING PROTEIN PARTICLE COMPLEX SUBUNIT 11"/>
    <property type="match status" value="1"/>
</dbReference>
<dbReference type="InterPro" id="IPR021773">
    <property type="entry name" value="TPC11"/>
</dbReference>
<dbReference type="PANTHER" id="PTHR14374">
    <property type="entry name" value="FOIE GRAS"/>
    <property type="match status" value="1"/>
</dbReference>
<feature type="domain" description="Trafficking protein particle complex subunit 11" evidence="1">
    <location>
        <begin position="247"/>
        <end position="489"/>
    </location>
</feature>
<dbReference type="Pfam" id="PF11817">
    <property type="entry name" value="Foie-gras_1"/>
    <property type="match status" value="1"/>
</dbReference>
<evidence type="ECO:0000259" key="1">
    <source>
        <dbReference type="Pfam" id="PF11817"/>
    </source>
</evidence>
<comment type="caution">
    <text evidence="2">The sequence shown here is derived from an EMBL/GenBank/DDBJ whole genome shotgun (WGS) entry which is preliminary data.</text>
</comment>
<dbReference type="STRING" id="158441.A0A226DES6"/>
<dbReference type="OrthoDB" id="6278596at2759"/>
<organism evidence="2 3">
    <name type="scientific">Folsomia candida</name>
    <name type="common">Springtail</name>
    <dbReference type="NCBI Taxonomy" id="158441"/>
    <lineage>
        <taxon>Eukaryota</taxon>
        <taxon>Metazoa</taxon>
        <taxon>Ecdysozoa</taxon>
        <taxon>Arthropoda</taxon>
        <taxon>Hexapoda</taxon>
        <taxon>Collembola</taxon>
        <taxon>Entomobryomorpha</taxon>
        <taxon>Isotomoidea</taxon>
        <taxon>Isotomidae</taxon>
        <taxon>Proisotominae</taxon>
        <taxon>Folsomia</taxon>
    </lineage>
</organism>
<dbReference type="OMA" id="ANTCYAN"/>